<name>A0ABV6GKV7_9BACI</name>
<comment type="caution">
    <text evidence="2">The sequence shown here is derived from an EMBL/GenBank/DDBJ whole genome shotgun (WGS) entry which is preliminary data.</text>
</comment>
<keyword evidence="1" id="KW-0812">Transmembrane</keyword>
<evidence type="ECO:0000256" key="1">
    <source>
        <dbReference type="SAM" id="Phobius"/>
    </source>
</evidence>
<dbReference type="EMBL" id="JBHLVO010000033">
    <property type="protein sequence ID" value="MFC0274328.1"/>
    <property type="molecule type" value="Genomic_DNA"/>
</dbReference>
<evidence type="ECO:0000313" key="2">
    <source>
        <dbReference type="EMBL" id="MFC0274328.1"/>
    </source>
</evidence>
<reference evidence="2 3" key="1">
    <citation type="submission" date="2024-09" db="EMBL/GenBank/DDBJ databases">
        <authorList>
            <person name="Sun Q."/>
            <person name="Mori K."/>
        </authorList>
    </citation>
    <scope>NUCLEOTIDE SEQUENCE [LARGE SCALE GENOMIC DNA]</scope>
    <source>
        <strain evidence="2 3">CCM 7228</strain>
    </source>
</reference>
<keyword evidence="1" id="KW-1133">Transmembrane helix</keyword>
<organism evidence="2 3">
    <name type="scientific">Metabacillus herbersteinensis</name>
    <dbReference type="NCBI Taxonomy" id="283816"/>
    <lineage>
        <taxon>Bacteria</taxon>
        <taxon>Bacillati</taxon>
        <taxon>Bacillota</taxon>
        <taxon>Bacilli</taxon>
        <taxon>Bacillales</taxon>
        <taxon>Bacillaceae</taxon>
        <taxon>Metabacillus</taxon>
    </lineage>
</organism>
<keyword evidence="3" id="KW-1185">Reference proteome</keyword>
<dbReference type="RefSeq" id="WP_378938457.1">
    <property type="nucleotide sequence ID" value="NZ_JBHLVO010000033.1"/>
</dbReference>
<evidence type="ECO:0000313" key="3">
    <source>
        <dbReference type="Proteomes" id="UP001589854"/>
    </source>
</evidence>
<keyword evidence="1" id="KW-0472">Membrane</keyword>
<gene>
    <name evidence="2" type="ORF">ACFFIX_23555</name>
</gene>
<proteinExistence type="predicted"/>
<protein>
    <submittedName>
        <fullName evidence="2">Uncharacterized protein</fullName>
    </submittedName>
</protein>
<accession>A0ABV6GKV7</accession>
<feature type="transmembrane region" description="Helical" evidence="1">
    <location>
        <begin position="7"/>
        <end position="26"/>
    </location>
</feature>
<dbReference type="Proteomes" id="UP001589854">
    <property type="component" value="Unassembled WGS sequence"/>
</dbReference>
<sequence>MITIAYIVVFCLMSILLAVFDMFLYRESIFDSIYHLFQLDFGTRKWMVYISTIIGLISAILTDINHRKTKKVNKDRSR</sequence>
<feature type="transmembrane region" description="Helical" evidence="1">
    <location>
        <begin position="46"/>
        <end position="64"/>
    </location>
</feature>